<feature type="region of interest" description="Disordered" evidence="15">
    <location>
        <begin position="103"/>
        <end position="158"/>
    </location>
</feature>
<proteinExistence type="inferred from homology"/>
<dbReference type="InterPro" id="IPR054765">
    <property type="entry name" value="SLBB_dom"/>
</dbReference>
<dbReference type="GO" id="GO:0015288">
    <property type="term" value="F:porin activity"/>
    <property type="evidence" value="ECO:0007669"/>
    <property type="project" value="UniProtKB-KW"/>
</dbReference>
<dbReference type="PANTHER" id="PTHR33619:SF3">
    <property type="entry name" value="POLYSACCHARIDE EXPORT PROTEIN GFCE-RELATED"/>
    <property type="match status" value="1"/>
</dbReference>
<comment type="similarity">
    <text evidence="2">Belongs to the BexD/CtrA/VexA family.</text>
</comment>
<feature type="compositionally biased region" description="Polar residues" evidence="15">
    <location>
        <begin position="104"/>
        <end position="116"/>
    </location>
</feature>
<dbReference type="Gene3D" id="3.10.560.10">
    <property type="entry name" value="Outer membrane lipoprotein wza domain like"/>
    <property type="match status" value="7"/>
</dbReference>
<comment type="caution">
    <text evidence="19">The sequence shown here is derived from an EMBL/GenBank/DDBJ whole genome shotgun (WGS) entry which is preliminary data.</text>
</comment>
<evidence type="ECO:0000256" key="9">
    <source>
        <dbReference type="ARBA" id="ARBA00023065"/>
    </source>
</evidence>
<evidence type="ECO:0000256" key="13">
    <source>
        <dbReference type="ARBA" id="ARBA00023237"/>
    </source>
</evidence>
<keyword evidence="13" id="KW-0998">Cell outer membrane</keyword>
<keyword evidence="12" id="KW-0564">Palmitate</keyword>
<dbReference type="RefSeq" id="WP_259082124.1">
    <property type="nucleotide sequence ID" value="NZ_JANTZN010000009.1"/>
</dbReference>
<feature type="domain" description="Soluble ligand binding" evidence="17">
    <location>
        <begin position="750"/>
        <end position="796"/>
    </location>
</feature>
<evidence type="ECO:0000256" key="11">
    <source>
        <dbReference type="ARBA" id="ARBA00023136"/>
    </source>
</evidence>
<keyword evidence="6" id="KW-0812">Transmembrane</keyword>
<evidence type="ECO:0000259" key="18">
    <source>
        <dbReference type="Pfam" id="PF22461"/>
    </source>
</evidence>
<evidence type="ECO:0000256" key="15">
    <source>
        <dbReference type="SAM" id="MobiDB-lite"/>
    </source>
</evidence>
<keyword evidence="9" id="KW-0406">Ion transport</keyword>
<keyword evidence="10" id="KW-0626">Porin</keyword>
<accession>A0A9X2U9E0</accession>
<organism evidence="19 20">
    <name type="scientific">Salinibacter ruber</name>
    <dbReference type="NCBI Taxonomy" id="146919"/>
    <lineage>
        <taxon>Bacteria</taxon>
        <taxon>Pseudomonadati</taxon>
        <taxon>Rhodothermota</taxon>
        <taxon>Rhodothermia</taxon>
        <taxon>Rhodothermales</taxon>
        <taxon>Salinibacteraceae</taxon>
        <taxon>Salinibacter</taxon>
    </lineage>
</organism>
<dbReference type="EMBL" id="JANUBB010000009">
    <property type="protein sequence ID" value="MCS3952395.1"/>
    <property type="molecule type" value="Genomic_DNA"/>
</dbReference>
<feature type="domain" description="Soluble ligand binding" evidence="17">
    <location>
        <begin position="454"/>
        <end position="506"/>
    </location>
</feature>
<feature type="domain" description="Soluble ligand binding" evidence="17">
    <location>
        <begin position="643"/>
        <end position="695"/>
    </location>
</feature>
<feature type="region of interest" description="Disordered" evidence="15">
    <location>
        <begin position="41"/>
        <end position="90"/>
    </location>
</feature>
<dbReference type="Pfam" id="PF10531">
    <property type="entry name" value="SLBB"/>
    <property type="match status" value="5"/>
</dbReference>
<evidence type="ECO:0000256" key="6">
    <source>
        <dbReference type="ARBA" id="ARBA00022692"/>
    </source>
</evidence>
<keyword evidence="5" id="KW-0762">Sugar transport</keyword>
<keyword evidence="8" id="KW-0625">Polysaccharide transport</keyword>
<keyword evidence="4" id="KW-1134">Transmembrane beta strand</keyword>
<dbReference type="InterPro" id="IPR049712">
    <property type="entry name" value="Poly_export"/>
</dbReference>
<reference evidence="19" key="1">
    <citation type="submission" date="2022-08" db="EMBL/GenBank/DDBJ databases">
        <title>Genomic Encyclopedia of Type Strains, Phase V (KMG-V): Genome sequencing to study the core and pangenomes of soil and plant-associated prokaryotes.</title>
        <authorList>
            <person name="Whitman W."/>
        </authorList>
    </citation>
    <scope>NUCLEOTIDE SEQUENCE</scope>
    <source>
        <strain evidence="19">SP2017</strain>
    </source>
</reference>
<evidence type="ECO:0000313" key="19">
    <source>
        <dbReference type="EMBL" id="MCS3952395.1"/>
    </source>
</evidence>
<dbReference type="Proteomes" id="UP001155010">
    <property type="component" value="Unassembled WGS sequence"/>
</dbReference>
<dbReference type="PANTHER" id="PTHR33619">
    <property type="entry name" value="POLYSACCHARIDE EXPORT PROTEIN GFCE-RELATED"/>
    <property type="match status" value="1"/>
</dbReference>
<evidence type="ECO:0000313" key="20">
    <source>
        <dbReference type="Proteomes" id="UP001155010"/>
    </source>
</evidence>
<dbReference type="InterPro" id="IPR003715">
    <property type="entry name" value="Poly_export_N"/>
</dbReference>
<keyword evidence="14" id="KW-0449">Lipoprotein</keyword>
<dbReference type="GO" id="GO:0006811">
    <property type="term" value="P:monoatomic ion transport"/>
    <property type="evidence" value="ECO:0007669"/>
    <property type="project" value="UniProtKB-KW"/>
</dbReference>
<evidence type="ECO:0000256" key="5">
    <source>
        <dbReference type="ARBA" id="ARBA00022597"/>
    </source>
</evidence>
<name>A0A9X2U9E0_9BACT</name>
<evidence type="ECO:0000256" key="10">
    <source>
        <dbReference type="ARBA" id="ARBA00023114"/>
    </source>
</evidence>
<dbReference type="GO" id="GO:0015159">
    <property type="term" value="F:polysaccharide transmembrane transporter activity"/>
    <property type="evidence" value="ECO:0007669"/>
    <property type="project" value="InterPro"/>
</dbReference>
<evidence type="ECO:0000256" key="12">
    <source>
        <dbReference type="ARBA" id="ARBA00023139"/>
    </source>
</evidence>
<feature type="domain" description="Soluble ligand binding" evidence="17">
    <location>
        <begin position="545"/>
        <end position="583"/>
    </location>
</feature>
<feature type="domain" description="Soluble ligand binding" evidence="17">
    <location>
        <begin position="349"/>
        <end position="395"/>
    </location>
</feature>
<evidence type="ECO:0000256" key="3">
    <source>
        <dbReference type="ARBA" id="ARBA00022448"/>
    </source>
</evidence>
<gene>
    <name evidence="19" type="ORF">GGP83_002362</name>
</gene>
<evidence type="ECO:0000256" key="2">
    <source>
        <dbReference type="ARBA" id="ARBA00009450"/>
    </source>
</evidence>
<dbReference type="Pfam" id="PF22461">
    <property type="entry name" value="SLBB_2"/>
    <property type="match status" value="1"/>
</dbReference>
<dbReference type="AlphaFoldDB" id="A0A9X2U9E0"/>
<dbReference type="GO" id="GO:0009279">
    <property type="term" value="C:cell outer membrane"/>
    <property type="evidence" value="ECO:0007669"/>
    <property type="project" value="UniProtKB-SubCell"/>
</dbReference>
<protein>
    <submittedName>
        <fullName evidence="19">Protein involved in polysaccharide export with SLBB domain</fullName>
    </submittedName>
</protein>
<evidence type="ECO:0000256" key="1">
    <source>
        <dbReference type="ARBA" id="ARBA00004571"/>
    </source>
</evidence>
<evidence type="ECO:0000256" key="14">
    <source>
        <dbReference type="ARBA" id="ARBA00023288"/>
    </source>
</evidence>
<comment type="subcellular location">
    <subcellularLocation>
        <location evidence="1">Cell outer membrane</location>
        <topology evidence="1">Multi-pass membrane protein</topology>
    </subcellularLocation>
</comment>
<dbReference type="SUPFAM" id="SSF142984">
    <property type="entry name" value="Nqo1 middle domain-like"/>
    <property type="match status" value="1"/>
</dbReference>
<keyword evidence="11" id="KW-0472">Membrane</keyword>
<dbReference type="GO" id="GO:0046930">
    <property type="term" value="C:pore complex"/>
    <property type="evidence" value="ECO:0007669"/>
    <property type="project" value="UniProtKB-KW"/>
</dbReference>
<keyword evidence="3" id="KW-0813">Transport</keyword>
<evidence type="ECO:0000256" key="4">
    <source>
        <dbReference type="ARBA" id="ARBA00022452"/>
    </source>
</evidence>
<feature type="domain" description="Polysaccharide export protein N-terminal" evidence="16">
    <location>
        <begin position="178"/>
        <end position="240"/>
    </location>
</feature>
<dbReference type="InterPro" id="IPR019554">
    <property type="entry name" value="Soluble_ligand-bd"/>
</dbReference>
<evidence type="ECO:0000259" key="17">
    <source>
        <dbReference type="Pfam" id="PF10531"/>
    </source>
</evidence>
<sequence>MIDRLTDSVSFASSTFSALGWGGLVALFLLGGVGALPTRAQQQTVPDSVREDLEARPLSPERARRRAEQLGLDLSTPAQAAEEARRRGVPEARVRALLRAVRADSTTDPTAQSLSASDVAATGVAPSDTTPSPPNPPAPDTTTEDGPPGEQPGALSYFGYDTFDSVPDAFAPTATGPVDDSYVVGPGDELRLVVWGAPEFQYDLTVDRQGRVFVPDHGQFTAAGKTIEALRADMKQWLAQQHAGLTETPPTVFMDLSVTRLRPLKVFVLGEVAQPGGYTVSATANAFNALYSVGGPQRRGTLRRIQVVRDGAVADTVDLYDYLAEGGQPNPVNLQSGDYIRVPVRGKTIAITGAVERPAYYEMTDGETVRDLIEYAGGVKPEAYGADFEVRRLVPPNEREDPQSSVPRKDLNFSLDAVLDSTETVPLSDADRVHIRAVPDRSDPAAASNVASAAVSGAVYQPGTYALGDSVRTVRDLLRAANGPTDDAYRPHATLLRFDADLGEAVRSIHVDSALAGVPRADVPLVPGDSLHVRSVQSLEATRTVRITGQVRNPGRYPYRRNMTVQDLLLRGGGLADSTYLNDVLRSRADLYRETQDDRAERVRPFNLARALNGRGMADEPLQPGDRIRIYPLRAEVNPDKFVEISGAVKEPGRYDYQDNLSVKDVILKANGFEEDVYLDELQIARPKEGEPGMRTLQVSLDAPSGSSEDVRFAAGDTTHVLRAAARVPVQHRDRVLVRSDPDYSKRNFVTLRGEVRFPGDYALREQDEPLSSVLERAGGITPDGYPGGGQLVRNGERFVLDLQRVLRGDEDLGLRDGDEIVIPTTPNSVSVRGNVAQEGRIKYQEGADVDYYLERAGGVRDSTKNIYLTQATGETRKVESGWFARSPSVTDGAVIRVTKESPPPDDPDGVDIGKTVRDVTGILSSALTIIVLATRAFD</sequence>
<feature type="compositionally biased region" description="Basic and acidic residues" evidence="15">
    <location>
        <begin position="48"/>
        <end position="68"/>
    </location>
</feature>
<evidence type="ECO:0000259" key="16">
    <source>
        <dbReference type="Pfam" id="PF02563"/>
    </source>
</evidence>
<evidence type="ECO:0000256" key="7">
    <source>
        <dbReference type="ARBA" id="ARBA00022729"/>
    </source>
</evidence>
<feature type="domain" description="SLBB" evidence="18">
    <location>
        <begin position="265"/>
        <end position="342"/>
    </location>
</feature>
<keyword evidence="7" id="KW-0732">Signal</keyword>
<evidence type="ECO:0000256" key="8">
    <source>
        <dbReference type="ARBA" id="ARBA00023047"/>
    </source>
</evidence>
<dbReference type="Pfam" id="PF02563">
    <property type="entry name" value="Poly_export"/>
    <property type="match status" value="1"/>
</dbReference>